<reference evidence="1" key="1">
    <citation type="submission" date="2022-03" db="EMBL/GenBank/DDBJ databases">
        <authorList>
            <person name="Sayadi A."/>
        </authorList>
    </citation>
    <scope>NUCLEOTIDE SEQUENCE</scope>
</reference>
<keyword evidence="2" id="KW-1185">Reference proteome</keyword>
<name>A0A9P0LYS2_ACAOB</name>
<evidence type="ECO:0000313" key="1">
    <source>
        <dbReference type="EMBL" id="CAH2005826.1"/>
    </source>
</evidence>
<organism evidence="1 2">
    <name type="scientific">Acanthoscelides obtectus</name>
    <name type="common">Bean weevil</name>
    <name type="synonym">Bruchus obtectus</name>
    <dbReference type="NCBI Taxonomy" id="200917"/>
    <lineage>
        <taxon>Eukaryota</taxon>
        <taxon>Metazoa</taxon>
        <taxon>Ecdysozoa</taxon>
        <taxon>Arthropoda</taxon>
        <taxon>Hexapoda</taxon>
        <taxon>Insecta</taxon>
        <taxon>Pterygota</taxon>
        <taxon>Neoptera</taxon>
        <taxon>Endopterygota</taxon>
        <taxon>Coleoptera</taxon>
        <taxon>Polyphaga</taxon>
        <taxon>Cucujiformia</taxon>
        <taxon>Chrysomeloidea</taxon>
        <taxon>Chrysomelidae</taxon>
        <taxon>Bruchinae</taxon>
        <taxon>Bruchini</taxon>
        <taxon>Acanthoscelides</taxon>
    </lineage>
</organism>
<sequence>MVLKQMLHHQLRRTQISFCPRRNLGAGTLIKFCSNRFPMFEVSKIPPSLFFPKPPISTHINL</sequence>
<dbReference type="Proteomes" id="UP001152888">
    <property type="component" value="Unassembled WGS sequence"/>
</dbReference>
<dbReference type="AlphaFoldDB" id="A0A9P0LYS2"/>
<evidence type="ECO:0000313" key="2">
    <source>
        <dbReference type="Proteomes" id="UP001152888"/>
    </source>
</evidence>
<accession>A0A9P0LYS2</accession>
<protein>
    <submittedName>
        <fullName evidence="1">Uncharacterized protein</fullName>
    </submittedName>
</protein>
<comment type="caution">
    <text evidence="1">The sequence shown here is derived from an EMBL/GenBank/DDBJ whole genome shotgun (WGS) entry which is preliminary data.</text>
</comment>
<proteinExistence type="predicted"/>
<dbReference type="EMBL" id="CAKOFQ010007659">
    <property type="protein sequence ID" value="CAH2005826.1"/>
    <property type="molecule type" value="Genomic_DNA"/>
</dbReference>
<gene>
    <name evidence="1" type="ORF">ACAOBT_LOCUS28765</name>
</gene>